<feature type="compositionally biased region" description="Basic and acidic residues" evidence="1">
    <location>
        <begin position="156"/>
        <end position="170"/>
    </location>
</feature>
<dbReference type="EMBL" id="AMZH03025833">
    <property type="protein sequence ID" value="RRT34935.1"/>
    <property type="molecule type" value="Genomic_DNA"/>
</dbReference>
<evidence type="ECO:0000256" key="1">
    <source>
        <dbReference type="SAM" id="MobiDB-lite"/>
    </source>
</evidence>
<dbReference type="InterPro" id="IPR035992">
    <property type="entry name" value="Ricin_B-like_lectins"/>
</dbReference>
<feature type="region of interest" description="Disordered" evidence="1">
    <location>
        <begin position="130"/>
        <end position="211"/>
    </location>
</feature>
<evidence type="ECO:0000313" key="2">
    <source>
        <dbReference type="EMBL" id="RRT34935.1"/>
    </source>
</evidence>
<name>A0A426X638_ENSVE</name>
<organism evidence="2 3">
    <name type="scientific">Ensete ventricosum</name>
    <name type="common">Abyssinian banana</name>
    <name type="synonym">Musa ensete</name>
    <dbReference type="NCBI Taxonomy" id="4639"/>
    <lineage>
        <taxon>Eukaryota</taxon>
        <taxon>Viridiplantae</taxon>
        <taxon>Streptophyta</taxon>
        <taxon>Embryophyta</taxon>
        <taxon>Tracheophyta</taxon>
        <taxon>Spermatophyta</taxon>
        <taxon>Magnoliopsida</taxon>
        <taxon>Liliopsida</taxon>
        <taxon>Zingiberales</taxon>
        <taxon>Musaceae</taxon>
        <taxon>Ensete</taxon>
    </lineage>
</organism>
<dbReference type="AlphaFoldDB" id="A0A426X638"/>
<feature type="compositionally biased region" description="Basic residues" evidence="1">
    <location>
        <begin position="138"/>
        <end position="147"/>
    </location>
</feature>
<dbReference type="Proteomes" id="UP000287651">
    <property type="component" value="Unassembled WGS sequence"/>
</dbReference>
<comment type="caution">
    <text evidence="2">The sequence shown here is derived from an EMBL/GenBank/DDBJ whole genome shotgun (WGS) entry which is preliminary data.</text>
</comment>
<protein>
    <recommendedName>
        <fullName evidence="4">Ricin B lectin domain-containing protein</fullName>
    </recommendedName>
</protein>
<dbReference type="CDD" id="cd23431">
    <property type="entry name" value="beta-trefoil_Ricin_AtEULS3-like"/>
    <property type="match status" value="1"/>
</dbReference>
<proteinExistence type="predicted"/>
<reference evidence="2 3" key="1">
    <citation type="journal article" date="2014" name="Agronomy (Basel)">
        <title>A Draft Genome Sequence for Ensete ventricosum, the Drought-Tolerant Tree Against Hunger.</title>
        <authorList>
            <person name="Harrison J."/>
            <person name="Moore K.A."/>
            <person name="Paszkiewicz K."/>
            <person name="Jones T."/>
            <person name="Grant M."/>
            <person name="Ambacheew D."/>
            <person name="Muzemil S."/>
            <person name="Studholme D.J."/>
        </authorList>
    </citation>
    <scope>NUCLEOTIDE SEQUENCE [LARGE SCALE GENOMIC DNA]</scope>
</reference>
<sequence length="376" mass="43124">MILRISRDTKRGNTTSHRSPDWLVSSPCGPRSSNIFPVVPGDMWTRPYRDRRYSTRIPCVVRGAKHRNTGPHKRPRSRLWTGVATARDEVSFSYDVSCRAVDISSRGSVHGCTRRYSGSRHRARIKQIDSTDMEFPFGHHHGHHHHRREEEEEEREEHRYPPPGYHHDDVQPPPPISYFSGGSEEYGRPAYSPVQHVSHDGGSGFDQPRPYPPAPGYYGGGDGEHLHHHRPPYSSGTHHFGGHEGWAEEPSQPRQPTVRIFTKAEENYSLSIRDGKVILAPNDPSDDYQAQILNQVRLVPYNPDYLDESVLWAESRDTGEGFRCIRMVNNIRLNFDAYHGDKDHGGVRDGTILVLWEWLKGDNQRWKIVPYFAPSY</sequence>
<feature type="compositionally biased region" description="Basic and acidic residues" evidence="1">
    <location>
        <begin position="1"/>
        <end position="11"/>
    </location>
</feature>
<feature type="region of interest" description="Disordered" evidence="1">
    <location>
        <begin position="1"/>
        <end position="24"/>
    </location>
</feature>
<accession>A0A426X638</accession>
<dbReference type="PANTHER" id="PTHR31257">
    <property type="entry name" value="RICIN B-LIKE LECTIN EULS3"/>
    <property type="match status" value="1"/>
</dbReference>
<evidence type="ECO:0008006" key="4">
    <source>
        <dbReference type="Google" id="ProtNLM"/>
    </source>
</evidence>
<gene>
    <name evidence="2" type="ORF">B296_00058983</name>
</gene>
<dbReference type="PANTHER" id="PTHR31257:SF2">
    <property type="entry name" value="RICIN B-LIKE LECTIN EULS3"/>
    <property type="match status" value="1"/>
</dbReference>
<dbReference type="SUPFAM" id="SSF50370">
    <property type="entry name" value="Ricin B-like lectins"/>
    <property type="match status" value="1"/>
</dbReference>
<feature type="region of interest" description="Disordered" evidence="1">
    <location>
        <begin position="233"/>
        <end position="254"/>
    </location>
</feature>
<evidence type="ECO:0000313" key="3">
    <source>
        <dbReference type="Proteomes" id="UP000287651"/>
    </source>
</evidence>
<dbReference type="InterPro" id="IPR040249">
    <property type="entry name" value="Ricin_B-like_lectin_EULS3-like"/>
</dbReference>